<dbReference type="AlphaFoldDB" id="A0A953I5A5"/>
<dbReference type="InterPro" id="IPR027417">
    <property type="entry name" value="P-loop_NTPase"/>
</dbReference>
<dbReference type="EMBL" id="PIUK01000272">
    <property type="protein sequence ID" value="MBY6277890.1"/>
    <property type="molecule type" value="Genomic_DNA"/>
</dbReference>
<evidence type="ECO:0000259" key="2">
    <source>
        <dbReference type="Pfam" id="PF20441"/>
    </source>
</evidence>
<dbReference type="Proteomes" id="UP000732377">
    <property type="component" value="Unassembled WGS sequence"/>
</dbReference>
<dbReference type="InterPro" id="IPR046461">
    <property type="entry name" value="TerL_ATPase"/>
</dbReference>
<name>A0A953I5A5_SYMTR</name>
<comment type="caution">
    <text evidence="3">The sequence shown here is derived from an EMBL/GenBank/DDBJ whole genome shotgun (WGS) entry which is preliminary data.</text>
</comment>
<feature type="domain" description="Terminase large subunit-like endonuclease" evidence="2">
    <location>
        <begin position="274"/>
        <end position="553"/>
    </location>
</feature>
<dbReference type="InterPro" id="IPR046462">
    <property type="entry name" value="TerL_nuclease"/>
</dbReference>
<dbReference type="InterPro" id="IPR005021">
    <property type="entry name" value="Terminase_largesu-like"/>
</dbReference>
<dbReference type="PANTHER" id="PTHR41287">
    <property type="match status" value="1"/>
</dbReference>
<dbReference type="Gene3D" id="3.40.50.300">
    <property type="entry name" value="P-loop containing nucleotide triphosphate hydrolases"/>
    <property type="match status" value="1"/>
</dbReference>
<reference evidence="3" key="1">
    <citation type="submission" date="2017-11" db="EMBL/GenBank/DDBJ databases">
        <title>Three new genomes from thermophilic consortium.</title>
        <authorList>
            <person name="Quaggio R."/>
            <person name="Amgarten D."/>
            <person name="Setubal J.C."/>
        </authorList>
    </citation>
    <scope>NUCLEOTIDE SEQUENCE</scope>
    <source>
        <strain evidence="3">ZCTH01-B2</strain>
    </source>
</reference>
<accession>A0A953I5A5</accession>
<dbReference type="Pfam" id="PF20441">
    <property type="entry name" value="TerL_nuclease"/>
    <property type="match status" value="1"/>
</dbReference>
<gene>
    <name evidence="3" type="ORF">CWE10_17185</name>
</gene>
<dbReference type="Pfam" id="PF03354">
    <property type="entry name" value="TerL_ATPase"/>
    <property type="match status" value="1"/>
</dbReference>
<sequence length="579" mass="65934">MSSRSSKTKITLPLTAPSPKLLTTWYAQQVVAGKIVASQKVRQACKRHLNDLKRQGTTEFPWVFDEEKGHRPIRFMEQFCRPSQGNYRQLVLQPWQHFIIGSLYGWVHKDTGLRRFREGLIFVGRKNGKTTKVSGLSLYGASKDGERGARVYQLANSMKQARLQFDECKAMVQQSPALAKHFRVTRDAIFFDKTLSKIEPQASDSERLDGLNTHLAIFDEIHEYRDYKLINVIKNSRGARQQPLILYITTAGTVLDGPLMDYYELGADILSGAITNERLFFFMAELDPEDDVEDPATWIKANPNLGVSLQLDDMIEEWERAKLIPAERSDFITKRLNVFVKAGEESWLPWEVIQRNNGEIPIEELEGLECVGGFDLSDTQDFTAACLEFPIPGERKVAVISHSWVPQAKVALDQEKIPFREYEEAGLLTIVPGDYVRHELVYEWFVKQAERFAITKIAYDPAKAFELVKALTGYGFELKPVRQGFITLGPALDHLQELFLDGAVVYNNNRLLRWYINNVKLVEDRNRNKMPTKIGKYRRIDGFAALLNAHTEVMHMLTTPSPGGSIEFVSISKLLKGGE</sequence>
<dbReference type="GO" id="GO:0004519">
    <property type="term" value="F:endonuclease activity"/>
    <property type="evidence" value="ECO:0007669"/>
    <property type="project" value="InterPro"/>
</dbReference>
<proteinExistence type="predicted"/>
<dbReference type="RefSeq" id="WP_273381291.1">
    <property type="nucleotide sequence ID" value="NZ_PIUK01000272.1"/>
</dbReference>
<evidence type="ECO:0000313" key="3">
    <source>
        <dbReference type="EMBL" id="MBY6277890.1"/>
    </source>
</evidence>
<organism evidence="3 4">
    <name type="scientific">Symbiobacterium thermophilum</name>
    <dbReference type="NCBI Taxonomy" id="2734"/>
    <lineage>
        <taxon>Bacteria</taxon>
        <taxon>Bacillati</taxon>
        <taxon>Bacillota</taxon>
        <taxon>Clostridia</taxon>
        <taxon>Eubacteriales</taxon>
        <taxon>Symbiobacteriaceae</taxon>
        <taxon>Symbiobacterium</taxon>
    </lineage>
</organism>
<evidence type="ECO:0000313" key="4">
    <source>
        <dbReference type="Proteomes" id="UP000732377"/>
    </source>
</evidence>
<dbReference type="PANTHER" id="PTHR41287:SF1">
    <property type="entry name" value="PROTEIN YMFN"/>
    <property type="match status" value="1"/>
</dbReference>
<protein>
    <submittedName>
        <fullName evidence="3">Terminase large subunit</fullName>
    </submittedName>
</protein>
<feature type="domain" description="Terminase large subunit-like ATPase" evidence="1">
    <location>
        <begin position="94"/>
        <end position="263"/>
    </location>
</feature>
<evidence type="ECO:0000259" key="1">
    <source>
        <dbReference type="Pfam" id="PF03354"/>
    </source>
</evidence>